<dbReference type="EMBL" id="AAVT01000003">
    <property type="protein sequence ID" value="EAW31313.1"/>
    <property type="molecule type" value="Genomic_DNA"/>
</dbReference>
<dbReference type="eggNOG" id="COG2205">
    <property type="taxonomic scope" value="Bacteria"/>
</dbReference>
<protein>
    <submittedName>
        <fullName evidence="3">Signal transduction histidine kinase</fullName>
    </submittedName>
</protein>
<dbReference type="GO" id="GO:0000155">
    <property type="term" value="F:phosphorelay sensor kinase activity"/>
    <property type="evidence" value="ECO:0007669"/>
    <property type="project" value="TreeGrafter"/>
</dbReference>
<dbReference type="Pfam" id="PF02518">
    <property type="entry name" value="HATPase_c"/>
    <property type="match status" value="1"/>
</dbReference>
<evidence type="ECO:0000313" key="4">
    <source>
        <dbReference type="Proteomes" id="UP000004931"/>
    </source>
</evidence>
<organism evidence="3 4">
    <name type="scientific">marine gamma proteobacterium HTCC2143</name>
    <dbReference type="NCBI Taxonomy" id="247633"/>
    <lineage>
        <taxon>Bacteria</taxon>
        <taxon>Pseudomonadati</taxon>
        <taxon>Pseudomonadota</taxon>
        <taxon>Gammaproteobacteria</taxon>
        <taxon>Cellvibrionales</taxon>
        <taxon>Spongiibacteraceae</taxon>
        <taxon>BD1-7 clade</taxon>
    </lineage>
</organism>
<dbReference type="OrthoDB" id="9122109at2"/>
<keyword evidence="1" id="KW-0597">Phosphoprotein</keyword>
<evidence type="ECO:0000256" key="1">
    <source>
        <dbReference type="ARBA" id="ARBA00022553"/>
    </source>
</evidence>
<dbReference type="PANTHER" id="PTHR43547:SF2">
    <property type="entry name" value="HYBRID SIGNAL TRANSDUCTION HISTIDINE KINASE C"/>
    <property type="match status" value="1"/>
</dbReference>
<accession>A0YBZ4</accession>
<dbReference type="InterPro" id="IPR036890">
    <property type="entry name" value="HATPase_C_sf"/>
</dbReference>
<keyword evidence="3" id="KW-0808">Transferase</keyword>
<proteinExistence type="predicted"/>
<dbReference type="AlphaFoldDB" id="A0YBZ4"/>
<dbReference type="STRING" id="247633.GP2143_07184"/>
<dbReference type="SMART" id="SM00387">
    <property type="entry name" value="HATPase_c"/>
    <property type="match status" value="1"/>
</dbReference>
<keyword evidence="4" id="KW-1185">Reference proteome</keyword>
<dbReference type="InterPro" id="IPR003594">
    <property type="entry name" value="HATPase_dom"/>
</dbReference>
<reference evidence="3 4" key="1">
    <citation type="journal article" date="2010" name="J. Bacteriol.">
        <title>Genome sequence of the oligotrophic marine Gammaproteobacterium HTCC2143, isolated from the Oregon Coast.</title>
        <authorList>
            <person name="Oh H.M."/>
            <person name="Kang I."/>
            <person name="Ferriera S."/>
            <person name="Giovannoni S.J."/>
            <person name="Cho J.C."/>
        </authorList>
    </citation>
    <scope>NUCLEOTIDE SEQUENCE [LARGE SCALE GENOMIC DNA]</scope>
    <source>
        <strain evidence="3 4">HTCC2143</strain>
    </source>
</reference>
<feature type="domain" description="Histidine kinase" evidence="2">
    <location>
        <begin position="15"/>
        <end position="228"/>
    </location>
</feature>
<name>A0YBZ4_9GAMM</name>
<evidence type="ECO:0000259" key="2">
    <source>
        <dbReference type="PROSITE" id="PS50109"/>
    </source>
</evidence>
<dbReference type="PANTHER" id="PTHR43547">
    <property type="entry name" value="TWO-COMPONENT HISTIDINE KINASE"/>
    <property type="match status" value="1"/>
</dbReference>
<dbReference type="Gene3D" id="3.30.565.10">
    <property type="entry name" value="Histidine kinase-like ATPase, C-terminal domain"/>
    <property type="match status" value="1"/>
</dbReference>
<dbReference type="SUPFAM" id="SSF55874">
    <property type="entry name" value="ATPase domain of HSP90 chaperone/DNA topoisomerase II/histidine kinase"/>
    <property type="match status" value="1"/>
</dbReference>
<dbReference type="InterPro" id="IPR005467">
    <property type="entry name" value="His_kinase_dom"/>
</dbReference>
<dbReference type="Proteomes" id="UP000004931">
    <property type="component" value="Unassembled WGS sequence"/>
</dbReference>
<evidence type="ECO:0000313" key="3">
    <source>
        <dbReference type="EMBL" id="EAW31313.1"/>
    </source>
</evidence>
<keyword evidence="3" id="KW-0418">Kinase</keyword>
<dbReference type="PROSITE" id="PS50109">
    <property type="entry name" value="HIS_KIN"/>
    <property type="match status" value="1"/>
</dbReference>
<sequence>MSKDQPIDFSLLIASSVHDIKNSLGMLLTSLDEVIDISKEQRPGHRRSYGILRGEASRINNALIHLLGLYKLQNQQLSLNLEEVFVQDFLEEQVESQKLLFEVYDVEVEIDCNENLTGYFDENLIAGVINNILVNCVKYTDDKILLAASVKDHLLTIDIIDNGQGYPQTIIDHIGNSPRSIDFSSGSTNLGLFFSQKIASIHECKGKTGSIALSNLADGGGRFTLTLP</sequence>
<gene>
    <name evidence="3" type="ORF">GP2143_07184</name>
</gene>
<comment type="caution">
    <text evidence="3">The sequence shown here is derived from an EMBL/GenBank/DDBJ whole genome shotgun (WGS) entry which is preliminary data.</text>
</comment>